<comment type="caution">
    <text evidence="1">The sequence shown here is derived from an EMBL/GenBank/DDBJ whole genome shotgun (WGS) entry which is preliminary data.</text>
</comment>
<proteinExistence type="predicted"/>
<evidence type="ECO:0000313" key="2">
    <source>
        <dbReference type="Proteomes" id="UP000196258"/>
    </source>
</evidence>
<gene>
    <name evidence="1" type="ORF">B5E91_11235</name>
</gene>
<evidence type="ECO:0008006" key="3">
    <source>
        <dbReference type="Google" id="ProtNLM"/>
    </source>
</evidence>
<organism evidence="1 2">
    <name type="scientific">Thomasclavelia spiroformis</name>
    <dbReference type="NCBI Taxonomy" id="29348"/>
    <lineage>
        <taxon>Bacteria</taxon>
        <taxon>Bacillati</taxon>
        <taxon>Bacillota</taxon>
        <taxon>Erysipelotrichia</taxon>
        <taxon>Erysipelotrichales</taxon>
        <taxon>Coprobacillaceae</taxon>
        <taxon>Thomasclavelia</taxon>
    </lineage>
</organism>
<dbReference type="RefSeq" id="WP_087257642.1">
    <property type="nucleotide sequence ID" value="NZ_NFKY01000006.1"/>
</dbReference>
<dbReference type="EMBL" id="NFLB01000013">
    <property type="protein sequence ID" value="OUQ04261.1"/>
    <property type="molecule type" value="Genomic_DNA"/>
</dbReference>
<evidence type="ECO:0000313" key="1">
    <source>
        <dbReference type="EMBL" id="OUQ04261.1"/>
    </source>
</evidence>
<dbReference type="AlphaFoldDB" id="A0A1Y4QGW0"/>
<protein>
    <recommendedName>
        <fullName evidence="3">HNH endonuclease</fullName>
    </recommendedName>
</protein>
<reference evidence="2" key="1">
    <citation type="submission" date="2017-04" db="EMBL/GenBank/DDBJ databases">
        <title>Function of individual gut microbiota members based on whole genome sequencing of pure cultures obtained from chicken caecum.</title>
        <authorList>
            <person name="Medvecky M."/>
            <person name="Cejkova D."/>
            <person name="Polansky O."/>
            <person name="Karasova D."/>
            <person name="Kubasova T."/>
            <person name="Cizek A."/>
            <person name="Rychlik I."/>
        </authorList>
    </citation>
    <scope>NUCLEOTIDE SEQUENCE [LARGE SCALE GENOMIC DNA]</scope>
    <source>
        <strain evidence="2">An149</strain>
    </source>
</reference>
<accession>A0A1Y4QGW0</accession>
<sequence length="259" mass="30790">MKCALCDKETDLTQSHIIPKLVYRRIRSNKKSRFRSLDDFTKVLQDGEKRPMLCHECEELFCSYEVKFVSNFLDDYLKTNKLKKTQSGVINNYFLTVAWRVLWDDLYRLNSYDDPFIRDIFEEFCSELKQYLLSIGKGNECQPPSKFITHVYKLDKLIKNDSIIQFSSGCLFGYSFYSTKTTSAYIIVYYAGLIFVTEYKYDKRKYIILGANPIVFKRLAQKKEITEEIKLQFSKMALQYKSVMTPEMQHKIEKYYKTH</sequence>
<name>A0A1Y4QGW0_9FIRM</name>
<dbReference type="Proteomes" id="UP000196258">
    <property type="component" value="Unassembled WGS sequence"/>
</dbReference>